<keyword evidence="7" id="KW-0326">Glycosidase</keyword>
<evidence type="ECO:0000313" key="10">
    <source>
        <dbReference type="Proteomes" id="UP001596523"/>
    </source>
</evidence>
<organism evidence="9 10">
    <name type="scientific">Streptomyces monticola</name>
    <dbReference type="NCBI Taxonomy" id="2666263"/>
    <lineage>
        <taxon>Bacteria</taxon>
        <taxon>Bacillati</taxon>
        <taxon>Actinomycetota</taxon>
        <taxon>Actinomycetes</taxon>
        <taxon>Kitasatosporales</taxon>
        <taxon>Streptomycetaceae</taxon>
        <taxon>Streptomyces</taxon>
    </lineage>
</organism>
<gene>
    <name evidence="9" type="ORF">ACFQVC_07165</name>
</gene>
<evidence type="ECO:0000259" key="8">
    <source>
        <dbReference type="SMART" id="SM00813"/>
    </source>
</evidence>
<evidence type="ECO:0000256" key="3">
    <source>
        <dbReference type="ARBA" id="ARBA00011165"/>
    </source>
</evidence>
<comment type="similarity">
    <text evidence="2">Belongs to the glycosyl hydrolase 51 family.</text>
</comment>
<evidence type="ECO:0000256" key="4">
    <source>
        <dbReference type="ARBA" id="ARBA00012670"/>
    </source>
</evidence>
<dbReference type="Proteomes" id="UP001596523">
    <property type="component" value="Unassembled WGS sequence"/>
</dbReference>
<dbReference type="InterPro" id="IPR010720">
    <property type="entry name" value="Alpha-L-AF_C"/>
</dbReference>
<dbReference type="SMART" id="SM00813">
    <property type="entry name" value="Alpha-L-AF_C"/>
    <property type="match status" value="1"/>
</dbReference>
<accession>A0ABW2JE56</accession>
<dbReference type="InterPro" id="IPR055235">
    <property type="entry name" value="ASD1_cat"/>
</dbReference>
<evidence type="ECO:0000256" key="7">
    <source>
        <dbReference type="ARBA" id="ARBA00023295"/>
    </source>
</evidence>
<keyword evidence="10" id="KW-1185">Reference proteome</keyword>
<dbReference type="EC" id="3.2.1.55" evidence="4"/>
<protein>
    <recommendedName>
        <fullName evidence="4">non-reducing end alpha-L-arabinofuranosidase</fullName>
        <ecNumber evidence="4">3.2.1.55</ecNumber>
    </recommendedName>
</protein>
<comment type="caution">
    <text evidence="9">The sequence shown here is derived from an EMBL/GenBank/DDBJ whole genome shotgun (WGS) entry which is preliminary data.</text>
</comment>
<dbReference type="SUPFAM" id="SSF51011">
    <property type="entry name" value="Glycosyl hydrolase domain"/>
    <property type="match status" value="1"/>
</dbReference>
<dbReference type="PANTHER" id="PTHR43576:SF3">
    <property type="entry name" value="ALPHA-L-ARABINOFURANOSIDASE C"/>
    <property type="match status" value="1"/>
</dbReference>
<dbReference type="EMBL" id="JBHTCF010000002">
    <property type="protein sequence ID" value="MFC7303992.1"/>
    <property type="molecule type" value="Genomic_DNA"/>
</dbReference>
<sequence>MPHTARFVIDPEFAVGDVDPRLYGTFVEHMGRCVYTGIHDPGHPTADPAGFRGDVADLVRELGTGLVRYPGGNFVSGYHWEDGVGPAADRPRRLDLAWRSIETNQVGTNEFLTWARQLGLEPMMAVNLGTRGIDAARALVEYCNHPEGTAWSDLRIKHGVRRPHDVKLWCLGNEMDGPWQTGHKSATEYGRLAAEAGKAMRQVDPAIELVACGSSNAGMATFGTWEGEVLEQTYDEVDYLSLHAYYEEFDGDRASFLASGAHMDQYISDVVATAHHVRAVRRAKKHIKLSFDEWNVWYAARFPGERNLATAETPRLIEDTYSVTDAVVVGSLLITLLRHADRVAVACLAQLVNVIAPIRTEPGGASWRQTTFHPFAQAARHAHGRVLRTESSGPRIETARHGEVSALDSVVTYDEDSGALTVLAVNRDQSRPLHLAAALRGGAAGYRLVEHLVLSDDDHDAVNTEAEPDRVVPRRARGTSVTAEGTLEAQLPPVSWNVIRLAPAV</sequence>
<comment type="subunit">
    <text evidence="3">Homohexamer; trimer of dimers.</text>
</comment>
<dbReference type="SUPFAM" id="SSF51445">
    <property type="entry name" value="(Trans)glycosidases"/>
    <property type="match status" value="1"/>
</dbReference>
<evidence type="ECO:0000256" key="2">
    <source>
        <dbReference type="ARBA" id="ARBA00007186"/>
    </source>
</evidence>
<dbReference type="RefSeq" id="WP_381827741.1">
    <property type="nucleotide sequence ID" value="NZ_JBHTCF010000002.1"/>
</dbReference>
<evidence type="ECO:0000256" key="6">
    <source>
        <dbReference type="ARBA" id="ARBA00023277"/>
    </source>
</evidence>
<keyword evidence="6" id="KW-0119">Carbohydrate metabolism</keyword>
<dbReference type="PANTHER" id="PTHR43576">
    <property type="entry name" value="ALPHA-L-ARABINOFURANOSIDASE C-RELATED"/>
    <property type="match status" value="1"/>
</dbReference>
<dbReference type="Gene3D" id="3.20.20.80">
    <property type="entry name" value="Glycosidases"/>
    <property type="match status" value="1"/>
</dbReference>
<evidence type="ECO:0000256" key="5">
    <source>
        <dbReference type="ARBA" id="ARBA00022801"/>
    </source>
</evidence>
<name>A0ABW2JE56_9ACTN</name>
<dbReference type="Pfam" id="PF22848">
    <property type="entry name" value="ASD1_dom"/>
    <property type="match status" value="1"/>
</dbReference>
<dbReference type="InterPro" id="IPR017853">
    <property type="entry name" value="GH"/>
</dbReference>
<keyword evidence="5" id="KW-0378">Hydrolase</keyword>
<comment type="catalytic activity">
    <reaction evidence="1">
        <text>Hydrolysis of terminal non-reducing alpha-L-arabinofuranoside residues in alpha-L-arabinosides.</text>
        <dbReference type="EC" id="3.2.1.55"/>
    </reaction>
</comment>
<evidence type="ECO:0000313" key="9">
    <source>
        <dbReference type="EMBL" id="MFC7303992.1"/>
    </source>
</evidence>
<feature type="domain" description="Alpha-L-arabinofuranosidase C-terminal" evidence="8">
    <location>
        <begin position="292"/>
        <end position="495"/>
    </location>
</feature>
<dbReference type="InterPro" id="IPR013780">
    <property type="entry name" value="Glyco_hydro_b"/>
</dbReference>
<dbReference type="Gene3D" id="2.60.40.1180">
    <property type="entry name" value="Golgi alpha-mannosidase II"/>
    <property type="match status" value="1"/>
</dbReference>
<dbReference type="Pfam" id="PF06964">
    <property type="entry name" value="Alpha-L-AF_C"/>
    <property type="match status" value="1"/>
</dbReference>
<reference evidence="10" key="1">
    <citation type="journal article" date="2019" name="Int. J. Syst. Evol. Microbiol.">
        <title>The Global Catalogue of Microorganisms (GCM) 10K type strain sequencing project: providing services to taxonomists for standard genome sequencing and annotation.</title>
        <authorList>
            <consortium name="The Broad Institute Genomics Platform"/>
            <consortium name="The Broad Institute Genome Sequencing Center for Infectious Disease"/>
            <person name="Wu L."/>
            <person name="Ma J."/>
        </authorList>
    </citation>
    <scope>NUCLEOTIDE SEQUENCE [LARGE SCALE GENOMIC DNA]</scope>
    <source>
        <strain evidence="10">SYNS20</strain>
    </source>
</reference>
<proteinExistence type="inferred from homology"/>
<evidence type="ECO:0000256" key="1">
    <source>
        <dbReference type="ARBA" id="ARBA00001462"/>
    </source>
</evidence>